<evidence type="ECO:0000313" key="3">
    <source>
        <dbReference type="Proteomes" id="UP000092460"/>
    </source>
</evidence>
<accession>A0A1B0BCR3</accession>
<keyword evidence="1" id="KW-0472">Membrane</keyword>
<sequence>MHSLTTANPSPSFTVVNIATAMMFIGGISASTTTAYSATSLIMLQEFRFNCFIKTVAFIPLLQRFHLKKNYSNIEMRAFDIYITLMFYTLVALDYK</sequence>
<organism evidence="2 3">
    <name type="scientific">Glossina palpalis gambiensis</name>
    <dbReference type="NCBI Taxonomy" id="67801"/>
    <lineage>
        <taxon>Eukaryota</taxon>
        <taxon>Metazoa</taxon>
        <taxon>Ecdysozoa</taxon>
        <taxon>Arthropoda</taxon>
        <taxon>Hexapoda</taxon>
        <taxon>Insecta</taxon>
        <taxon>Pterygota</taxon>
        <taxon>Neoptera</taxon>
        <taxon>Endopterygota</taxon>
        <taxon>Diptera</taxon>
        <taxon>Brachycera</taxon>
        <taxon>Muscomorpha</taxon>
        <taxon>Hippoboscoidea</taxon>
        <taxon>Glossinidae</taxon>
        <taxon>Glossina</taxon>
    </lineage>
</organism>
<proteinExistence type="predicted"/>
<dbReference type="EMBL" id="JXJN01012084">
    <property type="status" value="NOT_ANNOTATED_CDS"/>
    <property type="molecule type" value="Genomic_DNA"/>
</dbReference>
<dbReference type="VEuPathDB" id="VectorBase:GPPI025934"/>
<feature type="transmembrane region" description="Helical" evidence="1">
    <location>
        <begin position="78"/>
        <end position="95"/>
    </location>
</feature>
<dbReference type="AlphaFoldDB" id="A0A1B0BCR3"/>
<reference evidence="2" key="2">
    <citation type="submission" date="2020-05" db="UniProtKB">
        <authorList>
            <consortium name="EnsemblMetazoa"/>
        </authorList>
    </citation>
    <scope>IDENTIFICATION</scope>
    <source>
        <strain evidence="2">IAEA</strain>
    </source>
</reference>
<dbReference type="EnsemblMetazoa" id="GPPI025934-RA">
    <property type="protein sequence ID" value="GPPI025934-PA"/>
    <property type="gene ID" value="GPPI025934"/>
</dbReference>
<keyword evidence="1" id="KW-1133">Transmembrane helix</keyword>
<dbReference type="Proteomes" id="UP000092460">
    <property type="component" value="Unassembled WGS sequence"/>
</dbReference>
<evidence type="ECO:0000313" key="2">
    <source>
        <dbReference type="EnsemblMetazoa" id="GPPI025934-PA"/>
    </source>
</evidence>
<keyword evidence="1" id="KW-0812">Transmembrane</keyword>
<keyword evidence="3" id="KW-1185">Reference proteome</keyword>
<protein>
    <submittedName>
        <fullName evidence="2">Uncharacterized protein</fullName>
    </submittedName>
</protein>
<name>A0A1B0BCR3_9MUSC</name>
<evidence type="ECO:0000256" key="1">
    <source>
        <dbReference type="SAM" id="Phobius"/>
    </source>
</evidence>
<reference evidence="3" key="1">
    <citation type="submission" date="2015-01" db="EMBL/GenBank/DDBJ databases">
        <authorList>
            <person name="Aksoy S."/>
            <person name="Warren W."/>
            <person name="Wilson R.K."/>
        </authorList>
    </citation>
    <scope>NUCLEOTIDE SEQUENCE [LARGE SCALE GENOMIC DNA]</scope>
    <source>
        <strain evidence="3">IAEA</strain>
    </source>
</reference>
<feature type="transmembrane region" description="Helical" evidence="1">
    <location>
        <begin position="12"/>
        <end position="35"/>
    </location>
</feature>